<dbReference type="InterPro" id="IPR009910">
    <property type="entry name" value="DUF1450"/>
</dbReference>
<organism evidence="1 2">
    <name type="scientific">Salimicrobium halophilum</name>
    <dbReference type="NCBI Taxonomy" id="86666"/>
    <lineage>
        <taxon>Bacteria</taxon>
        <taxon>Bacillati</taxon>
        <taxon>Bacillota</taxon>
        <taxon>Bacilli</taxon>
        <taxon>Bacillales</taxon>
        <taxon>Bacillaceae</taxon>
        <taxon>Salimicrobium</taxon>
    </lineage>
</organism>
<evidence type="ECO:0000313" key="1">
    <source>
        <dbReference type="EMBL" id="SDJ63014.1"/>
    </source>
</evidence>
<accession>A0A1G8VAU4</accession>
<dbReference type="EMBL" id="FNEV01000008">
    <property type="protein sequence ID" value="SDJ63014.1"/>
    <property type="molecule type" value="Genomic_DNA"/>
</dbReference>
<name>A0A1G8VAU4_9BACI</name>
<proteinExistence type="predicted"/>
<gene>
    <name evidence="1" type="ORF">SAMN04490247_2606</name>
</gene>
<dbReference type="STRING" id="86666.SAMN04490247_2606"/>
<sequence length="78" mass="8978">MNPLIEFCVSNLADGSQEVKEELEKNPDIDVQEWGCLKHCGLCSIKNYALVEGERIYADSPKELLQKIYDYLEEEQLV</sequence>
<reference evidence="2" key="1">
    <citation type="submission" date="2016-10" db="EMBL/GenBank/DDBJ databases">
        <authorList>
            <person name="Varghese N."/>
            <person name="Submissions S."/>
        </authorList>
    </citation>
    <scope>NUCLEOTIDE SEQUENCE [LARGE SCALE GENOMIC DNA]</scope>
    <source>
        <strain evidence="2">DSM 4771</strain>
    </source>
</reference>
<dbReference type="Pfam" id="PF07293">
    <property type="entry name" value="DUF1450"/>
    <property type="match status" value="1"/>
</dbReference>
<dbReference type="OrthoDB" id="1684419at2"/>
<dbReference type="AlphaFoldDB" id="A0A1G8VAU4"/>
<protein>
    <submittedName>
        <fullName evidence="1">Uncharacterized protein YuzB, UPF0349 family</fullName>
    </submittedName>
</protein>
<evidence type="ECO:0000313" key="2">
    <source>
        <dbReference type="Proteomes" id="UP000199225"/>
    </source>
</evidence>
<dbReference type="NCBIfam" id="NF010190">
    <property type="entry name" value="PRK13669.1"/>
    <property type="match status" value="1"/>
</dbReference>
<dbReference type="RefSeq" id="WP_093194305.1">
    <property type="nucleotide sequence ID" value="NZ_FNEV01000008.1"/>
</dbReference>
<keyword evidence="2" id="KW-1185">Reference proteome</keyword>
<dbReference type="Proteomes" id="UP000199225">
    <property type="component" value="Unassembled WGS sequence"/>
</dbReference>